<keyword evidence="4" id="KW-1185">Reference proteome</keyword>
<evidence type="ECO:0000313" key="3">
    <source>
        <dbReference type="EMBL" id="KAF4305312.1"/>
    </source>
</evidence>
<evidence type="ECO:0000256" key="1">
    <source>
        <dbReference type="SAM" id="MobiDB-lite"/>
    </source>
</evidence>
<organism evidence="3 4">
    <name type="scientific">Botryosphaeria dothidea</name>
    <dbReference type="NCBI Taxonomy" id="55169"/>
    <lineage>
        <taxon>Eukaryota</taxon>
        <taxon>Fungi</taxon>
        <taxon>Dikarya</taxon>
        <taxon>Ascomycota</taxon>
        <taxon>Pezizomycotina</taxon>
        <taxon>Dothideomycetes</taxon>
        <taxon>Dothideomycetes incertae sedis</taxon>
        <taxon>Botryosphaeriales</taxon>
        <taxon>Botryosphaeriaceae</taxon>
        <taxon>Botryosphaeria</taxon>
    </lineage>
</organism>
<dbReference type="EMBL" id="WWBZ02000082">
    <property type="protein sequence ID" value="KAF4301278.1"/>
    <property type="molecule type" value="Genomic_DNA"/>
</dbReference>
<evidence type="ECO:0000313" key="2">
    <source>
        <dbReference type="EMBL" id="KAF4301278.1"/>
    </source>
</evidence>
<proteinExistence type="predicted"/>
<dbReference type="OrthoDB" id="3963221at2759"/>
<accession>A0A8H4IQ94</accession>
<feature type="region of interest" description="Disordered" evidence="1">
    <location>
        <begin position="40"/>
        <end position="66"/>
    </location>
</feature>
<feature type="compositionally biased region" description="Polar residues" evidence="1">
    <location>
        <begin position="50"/>
        <end position="66"/>
    </location>
</feature>
<gene>
    <name evidence="3" type="ORF">GTA08_BOTSDO07248</name>
    <name evidence="2" type="ORF">GTA08_BOTSDO11442</name>
</gene>
<sequence>MSDSRKSGKGNLLKDRNYVVFNGSVAILEGPPQKAIVGAQEVPPLPGSTIEKSTCANEGGSRSKST</sequence>
<dbReference type="Proteomes" id="UP000572817">
    <property type="component" value="Unassembled WGS sequence"/>
</dbReference>
<protein>
    <submittedName>
        <fullName evidence="3">Uncharacterized protein</fullName>
    </submittedName>
</protein>
<reference evidence="3 4" key="1">
    <citation type="submission" date="2020-04" db="EMBL/GenBank/DDBJ databases">
        <title>Genome Assembly and Annotation of Botryosphaeria dothidea sdau 11-99, a Latent Pathogen of Apple Fruit Ring Rot in China.</title>
        <authorList>
            <person name="Yu C."/>
            <person name="Diao Y."/>
            <person name="Lu Q."/>
            <person name="Zhao J."/>
            <person name="Cui S."/>
            <person name="Peng C."/>
            <person name="He B."/>
            <person name="Liu H."/>
        </authorList>
    </citation>
    <scope>NUCLEOTIDE SEQUENCE [LARGE SCALE GENOMIC DNA]</scope>
    <source>
        <strain evidence="3">Sdau11-99</strain>
        <strain evidence="4">sdau11-99</strain>
    </source>
</reference>
<dbReference type="EMBL" id="WWBZ02000040">
    <property type="protein sequence ID" value="KAF4305312.1"/>
    <property type="molecule type" value="Genomic_DNA"/>
</dbReference>
<name>A0A8H4IQ94_9PEZI</name>
<evidence type="ECO:0000313" key="4">
    <source>
        <dbReference type="Proteomes" id="UP000572817"/>
    </source>
</evidence>
<comment type="caution">
    <text evidence="3">The sequence shown here is derived from an EMBL/GenBank/DDBJ whole genome shotgun (WGS) entry which is preliminary data.</text>
</comment>
<dbReference type="AlphaFoldDB" id="A0A8H4IQ94"/>